<evidence type="ECO:0000313" key="2">
    <source>
        <dbReference type="Proteomes" id="UP000074294"/>
    </source>
</evidence>
<evidence type="ECO:0000313" key="1">
    <source>
        <dbReference type="EMBL" id="KUO42664.1"/>
    </source>
</evidence>
<organism evidence="1 2">
    <name type="scientific">Hadarchaeum yellowstonense</name>
    <dbReference type="NCBI Taxonomy" id="1776334"/>
    <lineage>
        <taxon>Archaea</taxon>
        <taxon>Methanobacteriati</taxon>
        <taxon>Candidatus Hadarchaeota</taxon>
        <taxon>Candidatus Hadarchaeia</taxon>
        <taxon>Candidatus Hadarchaeales</taxon>
        <taxon>Candidatus Hadarchaeaceae</taxon>
        <taxon>Candidatus Hadarchaeum</taxon>
    </lineage>
</organism>
<dbReference type="EMBL" id="LQMQ01000001">
    <property type="protein sequence ID" value="KUO42664.1"/>
    <property type="molecule type" value="Genomic_DNA"/>
</dbReference>
<protein>
    <submittedName>
        <fullName evidence="1">Uncharacterized protein</fullName>
    </submittedName>
</protein>
<dbReference type="STRING" id="1776334.APZ16_04865"/>
<dbReference type="AlphaFoldDB" id="A0A147K1C6"/>
<sequence>MESLPLVLLLGAMLAASAAAIGSNALNRVQRLTSEQRAINSFNHFVEQCQMLCAGGVGDSKVVELDLGEGKIALRGNLVQLFVGKTVKGFLLPLSVSAASDELYSGTYVLKVYRRSDGLFLIKVEGI</sequence>
<comment type="caution">
    <text evidence="1">The sequence shown here is derived from an EMBL/GenBank/DDBJ whole genome shotgun (WGS) entry which is preliminary data.</text>
</comment>
<reference evidence="1 2" key="1">
    <citation type="journal article" date="2016" name="Nat. Microbiol.">
        <title>Genomic inference of the metabolism of cosmopolitan subsurface Archaea, Hadesarchaea.</title>
        <authorList>
            <person name="Baker B.J."/>
            <person name="Saw J.H."/>
            <person name="Lind A.E."/>
            <person name="Lazar C.S."/>
            <person name="Hinrichs K.-U."/>
            <person name="Teske A.P."/>
            <person name="Ettema T.J."/>
        </authorList>
    </citation>
    <scope>NUCLEOTIDE SEQUENCE [LARGE SCALE GENOMIC DNA]</scope>
</reference>
<accession>A0A147K1C6</accession>
<proteinExistence type="predicted"/>
<dbReference type="Proteomes" id="UP000074294">
    <property type="component" value="Unassembled WGS sequence"/>
</dbReference>
<name>A0A147K1C6_HADYE</name>
<gene>
    <name evidence="1" type="ORF">APZ16_04865</name>
</gene>